<sequence length="75" mass="8441">MKMFLQMIYKSPAFLLYRNLFFEKILLVFVNPRFSGTPFFSCLIQTRNPEANGSHDGDGINDAPAPTQADIGNVN</sequence>
<feature type="region of interest" description="Disordered" evidence="1">
    <location>
        <begin position="51"/>
        <end position="75"/>
    </location>
</feature>
<evidence type="ECO:0000313" key="3">
    <source>
        <dbReference type="Proteomes" id="UP000078290"/>
    </source>
</evidence>
<comment type="caution">
    <text evidence="2">The sequence shown here is derived from an EMBL/GenBank/DDBJ whole genome shotgun (WGS) entry which is preliminary data.</text>
</comment>
<evidence type="ECO:0000256" key="1">
    <source>
        <dbReference type="SAM" id="MobiDB-lite"/>
    </source>
</evidence>
<organism evidence="2 3">
    <name type="scientific">Parageobacillus thermoglucosidasius</name>
    <name type="common">Geobacillus thermoglucosidasius</name>
    <dbReference type="NCBI Taxonomy" id="1426"/>
    <lineage>
        <taxon>Bacteria</taxon>
        <taxon>Bacillati</taxon>
        <taxon>Bacillota</taxon>
        <taxon>Bacilli</taxon>
        <taxon>Bacillales</taxon>
        <taxon>Anoxybacillaceae</taxon>
        <taxon>Parageobacillus</taxon>
    </lineage>
</organism>
<dbReference type="Proteomes" id="UP000078290">
    <property type="component" value="Unassembled WGS sequence"/>
</dbReference>
<proteinExistence type="predicted"/>
<protein>
    <submittedName>
        <fullName evidence="2">Uncharacterized protein</fullName>
    </submittedName>
</protein>
<accession>A0A1B7KSC3</accession>
<gene>
    <name evidence="2" type="ORF">A7K69_08570</name>
</gene>
<reference evidence="3" key="1">
    <citation type="submission" date="2016-05" db="EMBL/GenBank/DDBJ databases">
        <authorList>
            <person name="Wang W."/>
            <person name="Zhu L."/>
        </authorList>
    </citation>
    <scope>NUCLEOTIDE SEQUENCE [LARGE SCALE GENOMIC DNA]</scope>
    <source>
        <strain evidence="3">W-2</strain>
    </source>
</reference>
<name>A0A1B7KSC3_PARTM</name>
<evidence type="ECO:0000313" key="2">
    <source>
        <dbReference type="EMBL" id="OAT72968.1"/>
    </source>
</evidence>
<dbReference type="AlphaFoldDB" id="A0A1B7KSC3"/>
<dbReference type="EMBL" id="LXMA01000023">
    <property type="protein sequence ID" value="OAT72968.1"/>
    <property type="molecule type" value="Genomic_DNA"/>
</dbReference>